<keyword evidence="1" id="KW-0812">Transmembrane</keyword>
<sequence length="77" mass="8635">MMCRLLTKGLFNGGIVVKRYLSGILIVASVLIIIIGNMLDRYWSGIAAWGVAIILLIFAAYFTKHIPNDKKKKPKEQ</sequence>
<dbReference type="EMBL" id="BMOS01000013">
    <property type="protein sequence ID" value="GGN58742.1"/>
    <property type="molecule type" value="Genomic_DNA"/>
</dbReference>
<reference evidence="2" key="1">
    <citation type="journal article" date="2014" name="Int. J. Syst. Evol. Microbiol.">
        <title>Complete genome sequence of Corynebacterium casei LMG S-19264T (=DSM 44701T), isolated from a smear-ripened cheese.</title>
        <authorList>
            <consortium name="US DOE Joint Genome Institute (JGI-PGF)"/>
            <person name="Walter F."/>
            <person name="Albersmeier A."/>
            <person name="Kalinowski J."/>
            <person name="Ruckert C."/>
        </authorList>
    </citation>
    <scope>NUCLEOTIDE SEQUENCE</scope>
    <source>
        <strain evidence="2">JCM 17251</strain>
    </source>
</reference>
<feature type="transmembrane region" description="Helical" evidence="1">
    <location>
        <begin position="45"/>
        <end position="63"/>
    </location>
</feature>
<evidence type="ECO:0000256" key="1">
    <source>
        <dbReference type="SAM" id="Phobius"/>
    </source>
</evidence>
<keyword evidence="1" id="KW-0472">Membrane</keyword>
<comment type="caution">
    <text evidence="2">The sequence shown here is derived from an EMBL/GenBank/DDBJ whole genome shotgun (WGS) entry which is preliminary data.</text>
</comment>
<feature type="transmembrane region" description="Helical" evidence="1">
    <location>
        <begin position="20"/>
        <end position="39"/>
    </location>
</feature>
<gene>
    <name evidence="2" type="ORF">GCM10007971_21180</name>
</gene>
<dbReference type="AlphaFoldDB" id="A0A917XZN9"/>
<keyword evidence="3" id="KW-1185">Reference proteome</keyword>
<keyword evidence="1" id="KW-1133">Transmembrane helix</keyword>
<proteinExistence type="predicted"/>
<accession>A0A917XZN9</accession>
<organism evidence="2 3">
    <name type="scientific">Oceanobacillus indicireducens</name>
    <dbReference type="NCBI Taxonomy" id="1004261"/>
    <lineage>
        <taxon>Bacteria</taxon>
        <taxon>Bacillati</taxon>
        <taxon>Bacillota</taxon>
        <taxon>Bacilli</taxon>
        <taxon>Bacillales</taxon>
        <taxon>Bacillaceae</taxon>
        <taxon>Oceanobacillus</taxon>
    </lineage>
</organism>
<dbReference type="Proteomes" id="UP000624041">
    <property type="component" value="Unassembled WGS sequence"/>
</dbReference>
<dbReference type="RefSeq" id="WP_229782669.1">
    <property type="nucleotide sequence ID" value="NZ_BMOS01000013.1"/>
</dbReference>
<evidence type="ECO:0000313" key="2">
    <source>
        <dbReference type="EMBL" id="GGN58742.1"/>
    </source>
</evidence>
<protein>
    <submittedName>
        <fullName evidence="2">Uncharacterized protein</fullName>
    </submittedName>
</protein>
<reference evidence="2" key="2">
    <citation type="submission" date="2020-09" db="EMBL/GenBank/DDBJ databases">
        <authorList>
            <person name="Sun Q."/>
            <person name="Ohkuma M."/>
        </authorList>
    </citation>
    <scope>NUCLEOTIDE SEQUENCE</scope>
    <source>
        <strain evidence="2">JCM 17251</strain>
    </source>
</reference>
<name>A0A917XZN9_9BACI</name>
<evidence type="ECO:0000313" key="3">
    <source>
        <dbReference type="Proteomes" id="UP000624041"/>
    </source>
</evidence>